<dbReference type="GeneID" id="76606757"/>
<dbReference type="CDD" id="cd00830">
    <property type="entry name" value="KAS_III"/>
    <property type="match status" value="1"/>
</dbReference>
<accession>A0A143HJL1</accession>
<keyword evidence="2" id="KW-0012">Acyltransferase</keyword>
<dbReference type="Pfam" id="PF08541">
    <property type="entry name" value="ACP_syn_III_C"/>
    <property type="match status" value="1"/>
</dbReference>
<dbReference type="OrthoDB" id="4336181at2"/>
<sequence length="381" mass="41153">MSEYKLPRGIVISGTGLWTPPESISNQELVAAYNAHAALYNRKYAAEIEAGEMAPKLESSAEFIEKASGIKSRYVVAREGILDPERMRPYLPERADNELCLQAEMGLAAAKLALEKAGKTPEDIDMVIVGASYLQRAYPAIAIEIQAALGVEGFAFDMEVACSSATFSLQRAVDAVASGSARAVLVVNPELASPQIDFTDRDSHFIFGDVAVASVVERRESCTADTAWEVLGTKAQTVFSNNIRSNFGYTARAADVDPFGPGKLFRQNGRRVFKEVCPMAAAHIEAHVRETGSEPAEVRRYWLHQANINMNNLIAKKLMGDGANAERAPIVLDRYANTGCAGSVIAFNLHSDDLQPGDRGVICSFGAGYSIGSLVLEKISL</sequence>
<dbReference type="RefSeq" id="WP_067150642.1">
    <property type="nucleotide sequence ID" value="NZ_CP014864.1"/>
</dbReference>
<dbReference type="InterPro" id="IPR013747">
    <property type="entry name" value="ACP_syn_III_C"/>
</dbReference>
<dbReference type="AlphaFoldDB" id="A0A143HJL1"/>
<evidence type="ECO:0000313" key="3">
    <source>
        <dbReference type="EMBL" id="AMX01462.1"/>
    </source>
</evidence>
<name>A0A143HJL1_MICTH</name>
<evidence type="ECO:0000256" key="1">
    <source>
        <dbReference type="ARBA" id="ARBA00022679"/>
    </source>
</evidence>
<dbReference type="GO" id="GO:0004315">
    <property type="term" value="F:3-oxoacyl-[acyl-carrier-protein] synthase activity"/>
    <property type="evidence" value="ECO:0007669"/>
    <property type="project" value="InterPro"/>
</dbReference>
<dbReference type="Pfam" id="PF08545">
    <property type="entry name" value="ACP_syn_III"/>
    <property type="match status" value="1"/>
</dbReference>
<dbReference type="Gene3D" id="3.40.47.10">
    <property type="match status" value="2"/>
</dbReference>
<protein>
    <submittedName>
        <fullName evidence="3">Beta-ketoacyl-ACP synthase III</fullName>
    </submittedName>
</protein>
<dbReference type="KEGG" id="mthd:A3224_01690"/>
<dbReference type="InterPro" id="IPR016039">
    <property type="entry name" value="Thiolase-like"/>
</dbReference>
<dbReference type="PANTHER" id="PTHR34069">
    <property type="entry name" value="3-OXOACYL-[ACYL-CARRIER-PROTEIN] SYNTHASE 3"/>
    <property type="match status" value="1"/>
</dbReference>
<evidence type="ECO:0000256" key="2">
    <source>
        <dbReference type="ARBA" id="ARBA00023315"/>
    </source>
</evidence>
<dbReference type="STRING" id="252514.A3224_01690"/>
<dbReference type="Proteomes" id="UP000076077">
    <property type="component" value="Chromosome"/>
</dbReference>
<reference evidence="4" key="1">
    <citation type="submission" date="2016-03" db="EMBL/GenBank/DDBJ databases">
        <authorList>
            <person name="Lee Y.-S."/>
            <person name="Choi Y.-L."/>
        </authorList>
    </citation>
    <scope>NUCLEOTIDE SEQUENCE [LARGE SCALE GENOMIC DNA]</scope>
    <source>
        <strain evidence="4">DAU221</strain>
    </source>
</reference>
<dbReference type="PANTHER" id="PTHR34069:SF2">
    <property type="entry name" value="BETA-KETOACYL-[ACYL-CARRIER-PROTEIN] SYNTHASE III"/>
    <property type="match status" value="1"/>
</dbReference>
<keyword evidence="4" id="KW-1185">Reference proteome</keyword>
<dbReference type="GO" id="GO:0006633">
    <property type="term" value="P:fatty acid biosynthetic process"/>
    <property type="evidence" value="ECO:0007669"/>
    <property type="project" value="InterPro"/>
</dbReference>
<organism evidence="3 4">
    <name type="scientific">Microbulbifer thermotolerans</name>
    <dbReference type="NCBI Taxonomy" id="252514"/>
    <lineage>
        <taxon>Bacteria</taxon>
        <taxon>Pseudomonadati</taxon>
        <taxon>Pseudomonadota</taxon>
        <taxon>Gammaproteobacteria</taxon>
        <taxon>Cellvibrionales</taxon>
        <taxon>Microbulbiferaceae</taxon>
        <taxon>Microbulbifer</taxon>
    </lineage>
</organism>
<dbReference type="SUPFAM" id="SSF53901">
    <property type="entry name" value="Thiolase-like"/>
    <property type="match status" value="1"/>
</dbReference>
<keyword evidence="1" id="KW-0808">Transferase</keyword>
<proteinExistence type="predicted"/>
<dbReference type="InterPro" id="IPR013751">
    <property type="entry name" value="ACP_syn_III_N"/>
</dbReference>
<dbReference type="EMBL" id="CP014864">
    <property type="protein sequence ID" value="AMX01462.1"/>
    <property type="molecule type" value="Genomic_DNA"/>
</dbReference>
<dbReference type="NCBIfam" id="NF005703">
    <property type="entry name" value="PRK07515.1"/>
    <property type="match status" value="1"/>
</dbReference>
<gene>
    <name evidence="3" type="ORF">A3224_01690</name>
</gene>
<evidence type="ECO:0000313" key="4">
    <source>
        <dbReference type="Proteomes" id="UP000076077"/>
    </source>
</evidence>
<dbReference type="GO" id="GO:0044550">
    <property type="term" value="P:secondary metabolite biosynthetic process"/>
    <property type="evidence" value="ECO:0007669"/>
    <property type="project" value="TreeGrafter"/>
</dbReference>